<dbReference type="RefSeq" id="WP_377578931.1">
    <property type="nucleotide sequence ID" value="NZ_JBHTKA010000003.1"/>
</dbReference>
<reference evidence="3" key="1">
    <citation type="journal article" date="2019" name="Int. J. Syst. Evol. Microbiol.">
        <title>The Global Catalogue of Microorganisms (GCM) 10K type strain sequencing project: providing services to taxonomists for standard genome sequencing and annotation.</title>
        <authorList>
            <consortium name="The Broad Institute Genomics Platform"/>
            <consortium name="The Broad Institute Genome Sequencing Center for Infectious Disease"/>
            <person name="Wu L."/>
            <person name="Ma J."/>
        </authorList>
    </citation>
    <scope>NUCLEOTIDE SEQUENCE [LARGE SCALE GENOMIC DNA]</scope>
    <source>
        <strain evidence="3">CCUG 58938</strain>
    </source>
</reference>
<dbReference type="PANTHER" id="PTHR47237">
    <property type="entry name" value="SLL0310 PROTEIN"/>
    <property type="match status" value="1"/>
</dbReference>
<dbReference type="EMBL" id="JBHTKA010000003">
    <property type="protein sequence ID" value="MFD0999856.1"/>
    <property type="molecule type" value="Genomic_DNA"/>
</dbReference>
<accession>A0ABW3K3U2</accession>
<keyword evidence="3" id="KW-1185">Reference proteome</keyword>
<dbReference type="PROSITE" id="PS51186">
    <property type="entry name" value="GNAT"/>
    <property type="match status" value="1"/>
</dbReference>
<evidence type="ECO:0000259" key="1">
    <source>
        <dbReference type="PROSITE" id="PS51186"/>
    </source>
</evidence>
<sequence>MPIEALTSKDLELLHELRPPDWNPLAPVFDFYLRVDFCFPIKYTEHGAIAGIGATIIHQHTAWLAHIIVHNDHRNKGIGGIITKALIDQANKPGIQTVLLLATSLGEPVYRRHGFIKEMDYLFFKTEQDTSFNNGYTISSFEERFTHNLLQLDRDVSGEDRSKLIAPLLKDAKLIVEQNAVQGYYLPTLGDGPVLARNKEAGSALLYFKHTQGIKKAALPEANQHGIEALTSLGLKEYLKGSRMYLGKPLPWQPAKVYNRIGGNFG</sequence>
<dbReference type="SUPFAM" id="SSF55729">
    <property type="entry name" value="Acyl-CoA N-acyltransferases (Nat)"/>
    <property type="match status" value="1"/>
</dbReference>
<dbReference type="Gene3D" id="3.40.630.30">
    <property type="match status" value="1"/>
</dbReference>
<evidence type="ECO:0000313" key="2">
    <source>
        <dbReference type="EMBL" id="MFD0999856.1"/>
    </source>
</evidence>
<evidence type="ECO:0000313" key="3">
    <source>
        <dbReference type="Proteomes" id="UP001597112"/>
    </source>
</evidence>
<gene>
    <name evidence="2" type="ORF">ACFQ21_11095</name>
</gene>
<name>A0ABW3K3U2_9BACT</name>
<dbReference type="Pfam" id="PF00583">
    <property type="entry name" value="Acetyltransf_1"/>
    <property type="match status" value="1"/>
</dbReference>
<comment type="caution">
    <text evidence="2">The sequence shown here is derived from an EMBL/GenBank/DDBJ whole genome shotgun (WGS) entry which is preliminary data.</text>
</comment>
<dbReference type="InterPro" id="IPR016181">
    <property type="entry name" value="Acyl_CoA_acyltransferase"/>
</dbReference>
<dbReference type="EC" id="2.3.1.-" evidence="2"/>
<feature type="domain" description="N-acetyltransferase" evidence="1">
    <location>
        <begin position="1"/>
        <end position="139"/>
    </location>
</feature>
<dbReference type="Proteomes" id="UP001597112">
    <property type="component" value="Unassembled WGS sequence"/>
</dbReference>
<dbReference type="Pfam" id="PF18014">
    <property type="entry name" value="Acetyltransf_18"/>
    <property type="match status" value="1"/>
</dbReference>
<proteinExistence type="predicted"/>
<dbReference type="PANTHER" id="PTHR47237:SF2">
    <property type="entry name" value="BLL4206 PROTEIN"/>
    <property type="match status" value="1"/>
</dbReference>
<keyword evidence="2" id="KW-0808">Transferase</keyword>
<dbReference type="InterPro" id="IPR052729">
    <property type="entry name" value="Acyl/Acetyltrans_Enzymes"/>
</dbReference>
<dbReference type="CDD" id="cd04301">
    <property type="entry name" value="NAT_SF"/>
    <property type="match status" value="1"/>
</dbReference>
<dbReference type="InterPro" id="IPR000182">
    <property type="entry name" value="GNAT_dom"/>
</dbReference>
<dbReference type="Gene3D" id="3.40.630.90">
    <property type="match status" value="1"/>
</dbReference>
<keyword evidence="2" id="KW-0012">Acyltransferase</keyword>
<dbReference type="GO" id="GO:0016746">
    <property type="term" value="F:acyltransferase activity"/>
    <property type="evidence" value="ECO:0007669"/>
    <property type="project" value="UniProtKB-KW"/>
</dbReference>
<organism evidence="2 3">
    <name type="scientific">Ohtaekwangia kribbensis</name>
    <dbReference type="NCBI Taxonomy" id="688913"/>
    <lineage>
        <taxon>Bacteria</taxon>
        <taxon>Pseudomonadati</taxon>
        <taxon>Bacteroidota</taxon>
        <taxon>Cytophagia</taxon>
        <taxon>Cytophagales</taxon>
        <taxon>Fulvivirgaceae</taxon>
        <taxon>Ohtaekwangia</taxon>
    </lineage>
</organism>
<protein>
    <submittedName>
        <fullName evidence="2">GNAT family N-acetyltransferase</fullName>
        <ecNumber evidence="2">2.3.1.-</ecNumber>
    </submittedName>
</protein>
<dbReference type="InterPro" id="IPR041496">
    <property type="entry name" value="YitH/HolE_GNAT"/>
</dbReference>